<name>A0A238J3M0_9RHOB</name>
<dbReference type="Proteomes" id="UP000201838">
    <property type="component" value="Unassembled WGS sequence"/>
</dbReference>
<gene>
    <name evidence="1" type="ORF">BOA8489_02686</name>
</gene>
<keyword evidence="2" id="KW-1185">Reference proteome</keyword>
<organism evidence="1 2">
    <name type="scientific">Boseongicola aestuarii</name>
    <dbReference type="NCBI Taxonomy" id="1470561"/>
    <lineage>
        <taxon>Bacteria</taxon>
        <taxon>Pseudomonadati</taxon>
        <taxon>Pseudomonadota</taxon>
        <taxon>Alphaproteobacteria</taxon>
        <taxon>Rhodobacterales</taxon>
        <taxon>Paracoccaceae</taxon>
        <taxon>Boseongicola</taxon>
    </lineage>
</organism>
<protein>
    <submittedName>
        <fullName evidence="1">Uncharacterized protein</fullName>
    </submittedName>
</protein>
<reference evidence="1 2" key="1">
    <citation type="submission" date="2017-05" db="EMBL/GenBank/DDBJ databases">
        <authorList>
            <person name="Song R."/>
            <person name="Chenine A.L."/>
            <person name="Ruprecht R.M."/>
        </authorList>
    </citation>
    <scope>NUCLEOTIDE SEQUENCE [LARGE SCALE GENOMIC DNA]</scope>
    <source>
        <strain evidence="1 2">CECT 8489</strain>
    </source>
</reference>
<dbReference type="RefSeq" id="WP_093974550.1">
    <property type="nucleotide sequence ID" value="NZ_FXXQ01000009.1"/>
</dbReference>
<evidence type="ECO:0000313" key="1">
    <source>
        <dbReference type="EMBL" id="SMX24560.1"/>
    </source>
</evidence>
<dbReference type="AlphaFoldDB" id="A0A238J3M0"/>
<dbReference type="EMBL" id="FXXQ01000009">
    <property type="protein sequence ID" value="SMX24560.1"/>
    <property type="molecule type" value="Genomic_DNA"/>
</dbReference>
<evidence type="ECO:0000313" key="2">
    <source>
        <dbReference type="Proteomes" id="UP000201838"/>
    </source>
</evidence>
<sequence>MSGEYGSVEVGGDYIGSITGTVVGSRMAGVVDISGDGISGGLDMLGAFFGDQGKLWLVVSPVQ</sequence>
<proteinExistence type="predicted"/>
<accession>A0A238J3M0</accession>